<evidence type="ECO:0000313" key="2">
    <source>
        <dbReference type="EMBL" id="VDK69539.1"/>
    </source>
</evidence>
<gene>
    <name evidence="2" type="ORF">ASIM_LOCUS19423</name>
</gene>
<evidence type="ECO:0000313" key="3">
    <source>
        <dbReference type="Proteomes" id="UP000267096"/>
    </source>
</evidence>
<name>A0A3P6SCK3_ANISI</name>
<protein>
    <submittedName>
        <fullName evidence="2">Uncharacterized protein</fullName>
    </submittedName>
</protein>
<dbReference type="AlphaFoldDB" id="A0A3P6SCK3"/>
<keyword evidence="3" id="KW-1185">Reference proteome</keyword>
<dbReference type="Proteomes" id="UP000267096">
    <property type="component" value="Unassembled WGS sequence"/>
</dbReference>
<accession>A0A3P6SCK3</accession>
<organism evidence="2 3">
    <name type="scientific">Anisakis simplex</name>
    <name type="common">Herring worm</name>
    <dbReference type="NCBI Taxonomy" id="6269"/>
    <lineage>
        <taxon>Eukaryota</taxon>
        <taxon>Metazoa</taxon>
        <taxon>Ecdysozoa</taxon>
        <taxon>Nematoda</taxon>
        <taxon>Chromadorea</taxon>
        <taxon>Rhabditida</taxon>
        <taxon>Spirurina</taxon>
        <taxon>Ascaridomorpha</taxon>
        <taxon>Ascaridoidea</taxon>
        <taxon>Anisakidae</taxon>
        <taxon>Anisakis</taxon>
        <taxon>Anisakis simplex complex</taxon>
    </lineage>
</organism>
<dbReference type="OrthoDB" id="3549872at2759"/>
<feature type="coiled-coil region" evidence="1">
    <location>
        <begin position="63"/>
        <end position="90"/>
    </location>
</feature>
<sequence length="225" mass="24885">MERENKELNRNCVNLQQQIAQLEYDSGNRLIELANKQRDERQKLVNSLKVEKTQVERAFQNRDRSYKSRVQQLESQLAMLRDQLNAERMRSRSAATTSLNYVTDVSRVGGSSFSGGLYSSGLSRAAYPQTDSFDYVIGNQAAFSSSMMTQPLADYSSAGSDIYKSSTVSVREAVATQPITETYTPSYRTTGLDQSIGLTSALGERFEPSTSYDIGGGEAGGFFAL</sequence>
<reference evidence="2 3" key="1">
    <citation type="submission" date="2018-11" db="EMBL/GenBank/DDBJ databases">
        <authorList>
            <consortium name="Pathogen Informatics"/>
        </authorList>
    </citation>
    <scope>NUCLEOTIDE SEQUENCE [LARGE SCALE GENOMIC DNA]</scope>
</reference>
<evidence type="ECO:0000256" key="1">
    <source>
        <dbReference type="SAM" id="Coils"/>
    </source>
</evidence>
<dbReference type="EMBL" id="UYRR01037212">
    <property type="protein sequence ID" value="VDK69539.1"/>
    <property type="molecule type" value="Genomic_DNA"/>
</dbReference>
<proteinExistence type="predicted"/>
<keyword evidence="1" id="KW-0175">Coiled coil</keyword>